<dbReference type="SUPFAM" id="SSF56935">
    <property type="entry name" value="Porins"/>
    <property type="match status" value="1"/>
</dbReference>
<sequence length="393" mass="43442">MSIIQYTRNPMLLSVLPILALLDQAAIAAPVTDNLDIGGALRARFDYDPDQDIQKLSLDTVRLDVKYDSDTWIGKGSYRCYGGSYPYDYVDSLCDIAFPSYAWVGYKFDASRQVHVGLNQVPFGLQPYFGTTFFEGLGNVIGLEDVHNLGIKYLGGTPEWNLQAAYYLNDGGQGKGTSRGGRSYSTNVADADDNVPDGSDNVEKHKLSLRLARHVEIGEWASEFGGSLLTSTLENQDTGDDGRRNAFALHYQGRNGPWGTALQAVRQHMKPKNAGSNDIVTFGGYDGTFNVAAKGDLYVAHLSYDLPGTYWLVSGVQFYGNYSRFDKAKGAFKDSQRFIAGTSFSFKDLWIAVEWLHGKNDPYIGGSSYTQSLAEGGSDQWENRLYANIGYYF</sequence>
<keyword evidence="2" id="KW-0732">Signal</keyword>
<feature type="signal peptide" evidence="2">
    <location>
        <begin position="1"/>
        <end position="28"/>
    </location>
</feature>
<evidence type="ECO:0000313" key="4">
    <source>
        <dbReference type="Proteomes" id="UP000583387"/>
    </source>
</evidence>
<dbReference type="AlphaFoldDB" id="A0A7U7I9C8"/>
<dbReference type="Proteomes" id="UP000583387">
    <property type="component" value="Unassembled WGS sequence"/>
</dbReference>
<evidence type="ECO:0000256" key="1">
    <source>
        <dbReference type="SAM" id="MobiDB-lite"/>
    </source>
</evidence>
<accession>A0A7U7I9C8</accession>
<dbReference type="EMBL" id="CAJFCI010000052">
    <property type="protein sequence ID" value="CAD5108264.1"/>
    <property type="molecule type" value="Genomic_DNA"/>
</dbReference>
<organism evidence="3 4">
    <name type="scientific">Zestomonas carbonaria</name>
    <dbReference type="NCBI Taxonomy" id="2762745"/>
    <lineage>
        <taxon>Bacteria</taxon>
        <taxon>Pseudomonadati</taxon>
        <taxon>Pseudomonadota</taxon>
        <taxon>Gammaproteobacteria</taxon>
        <taxon>Pseudomonadales</taxon>
        <taxon>Pseudomonadaceae</taxon>
        <taxon>Zestomonas</taxon>
    </lineage>
</organism>
<keyword evidence="4" id="KW-1185">Reference proteome</keyword>
<comment type="caution">
    <text evidence="3">The sequence shown here is derived from an EMBL/GenBank/DDBJ whole genome shotgun (WGS) entry which is preliminary data.</text>
</comment>
<name>A0A7U7I9C8_9GAMM</name>
<proteinExistence type="predicted"/>
<gene>
    <name evidence="3" type="ORF">PSEWESI4_02549</name>
</gene>
<feature type="region of interest" description="Disordered" evidence="1">
    <location>
        <begin position="177"/>
        <end position="200"/>
    </location>
</feature>
<evidence type="ECO:0000313" key="3">
    <source>
        <dbReference type="EMBL" id="CAD5108264.1"/>
    </source>
</evidence>
<evidence type="ECO:0000256" key="2">
    <source>
        <dbReference type="SAM" id="SignalP"/>
    </source>
</evidence>
<dbReference type="RefSeq" id="WP_408004307.1">
    <property type="nucleotide sequence ID" value="NZ_CAJFCI010000052.1"/>
</dbReference>
<reference evidence="3 4" key="1">
    <citation type="submission" date="2020-08" db="EMBL/GenBank/DDBJ databases">
        <authorList>
            <person name="Criscuolo A."/>
        </authorList>
    </citation>
    <scope>NUCLEOTIDE SEQUENCE [LARGE SCALE GENOMIC DNA]</scope>
    <source>
        <strain evidence="3">CIP111764</strain>
    </source>
</reference>
<protein>
    <submittedName>
        <fullName evidence="3">Uncharacterized protein</fullName>
    </submittedName>
</protein>
<feature type="chain" id="PRO_5030634397" evidence="2">
    <location>
        <begin position="29"/>
        <end position="393"/>
    </location>
</feature>